<dbReference type="EMBL" id="JAYWIO010000003">
    <property type="protein sequence ID" value="KAK7273849.1"/>
    <property type="molecule type" value="Genomic_DNA"/>
</dbReference>
<sequence>MYVPGGAYNINFAFLTSSLFLLCTSNKLVRSLVNGPNRFLEDLQDDDHYQQFCIKGVFRPLAESHIQHFAKDVNDMEIHRVVFEMGGLKAQSIEGLHKLLYKS</sequence>
<keyword evidence="3" id="KW-1185">Reference proteome</keyword>
<organism evidence="2 3">
    <name type="scientific">Crotalaria pallida</name>
    <name type="common">Smooth rattlebox</name>
    <name type="synonym">Crotalaria striata</name>
    <dbReference type="NCBI Taxonomy" id="3830"/>
    <lineage>
        <taxon>Eukaryota</taxon>
        <taxon>Viridiplantae</taxon>
        <taxon>Streptophyta</taxon>
        <taxon>Embryophyta</taxon>
        <taxon>Tracheophyta</taxon>
        <taxon>Spermatophyta</taxon>
        <taxon>Magnoliopsida</taxon>
        <taxon>eudicotyledons</taxon>
        <taxon>Gunneridae</taxon>
        <taxon>Pentapetalae</taxon>
        <taxon>rosids</taxon>
        <taxon>fabids</taxon>
        <taxon>Fabales</taxon>
        <taxon>Fabaceae</taxon>
        <taxon>Papilionoideae</taxon>
        <taxon>50 kb inversion clade</taxon>
        <taxon>genistoids sensu lato</taxon>
        <taxon>core genistoids</taxon>
        <taxon>Crotalarieae</taxon>
        <taxon>Crotalaria</taxon>
    </lineage>
</organism>
<dbReference type="AlphaFoldDB" id="A0AAN9ID56"/>
<evidence type="ECO:0000313" key="2">
    <source>
        <dbReference type="EMBL" id="KAK7273849.1"/>
    </source>
</evidence>
<gene>
    <name evidence="2" type="ORF">RIF29_14913</name>
</gene>
<feature type="signal peptide" evidence="1">
    <location>
        <begin position="1"/>
        <end position="31"/>
    </location>
</feature>
<dbReference type="Proteomes" id="UP001372338">
    <property type="component" value="Unassembled WGS sequence"/>
</dbReference>
<comment type="caution">
    <text evidence="2">The sequence shown here is derived from an EMBL/GenBank/DDBJ whole genome shotgun (WGS) entry which is preliminary data.</text>
</comment>
<reference evidence="2 3" key="1">
    <citation type="submission" date="2024-01" db="EMBL/GenBank/DDBJ databases">
        <title>The genomes of 5 underutilized Papilionoideae crops provide insights into root nodulation and disease resistanc.</title>
        <authorList>
            <person name="Yuan L."/>
        </authorList>
    </citation>
    <scope>NUCLEOTIDE SEQUENCE [LARGE SCALE GENOMIC DNA]</scope>
    <source>
        <strain evidence="2">ZHUSHIDOU_FW_LH</strain>
        <tissue evidence="2">Leaf</tissue>
    </source>
</reference>
<keyword evidence="1" id="KW-0732">Signal</keyword>
<protein>
    <submittedName>
        <fullName evidence="2">Uncharacterized protein</fullName>
    </submittedName>
</protein>
<evidence type="ECO:0000256" key="1">
    <source>
        <dbReference type="SAM" id="SignalP"/>
    </source>
</evidence>
<evidence type="ECO:0000313" key="3">
    <source>
        <dbReference type="Proteomes" id="UP001372338"/>
    </source>
</evidence>
<feature type="chain" id="PRO_5042928478" evidence="1">
    <location>
        <begin position="32"/>
        <end position="103"/>
    </location>
</feature>
<accession>A0AAN9ID56</accession>
<proteinExistence type="predicted"/>
<name>A0AAN9ID56_CROPI</name>